<keyword evidence="3" id="KW-0645">Protease</keyword>
<protein>
    <submittedName>
        <fullName evidence="3">Periplasmic protease</fullName>
    </submittedName>
</protein>
<organism evidence="3 4">
    <name type="scientific">Maledivibacter halophilus</name>
    <dbReference type="NCBI Taxonomy" id="36842"/>
    <lineage>
        <taxon>Bacteria</taxon>
        <taxon>Bacillati</taxon>
        <taxon>Bacillota</taxon>
        <taxon>Clostridia</taxon>
        <taxon>Peptostreptococcales</taxon>
        <taxon>Caminicellaceae</taxon>
        <taxon>Maledivibacter</taxon>
    </lineage>
</organism>
<dbReference type="GO" id="GO:0030288">
    <property type="term" value="C:outer membrane-bounded periplasmic space"/>
    <property type="evidence" value="ECO:0007669"/>
    <property type="project" value="TreeGrafter"/>
</dbReference>
<dbReference type="RefSeq" id="WP_079493028.1">
    <property type="nucleotide sequence ID" value="NZ_FUZT01000008.1"/>
</dbReference>
<dbReference type="STRING" id="36842.SAMN02194393_03258"/>
<dbReference type="AlphaFoldDB" id="A0A1T5LU78"/>
<dbReference type="GO" id="GO:0004175">
    <property type="term" value="F:endopeptidase activity"/>
    <property type="evidence" value="ECO:0007669"/>
    <property type="project" value="TreeGrafter"/>
</dbReference>
<feature type="signal peptide" evidence="1">
    <location>
        <begin position="1"/>
        <end position="24"/>
    </location>
</feature>
<dbReference type="GO" id="GO:0007165">
    <property type="term" value="P:signal transduction"/>
    <property type="evidence" value="ECO:0007669"/>
    <property type="project" value="TreeGrafter"/>
</dbReference>
<dbReference type="EMBL" id="FUZT01000008">
    <property type="protein sequence ID" value="SKC79128.1"/>
    <property type="molecule type" value="Genomic_DNA"/>
</dbReference>
<evidence type="ECO:0000313" key="4">
    <source>
        <dbReference type="Proteomes" id="UP000190285"/>
    </source>
</evidence>
<dbReference type="Proteomes" id="UP000190285">
    <property type="component" value="Unassembled WGS sequence"/>
</dbReference>
<keyword evidence="3" id="KW-0378">Hydrolase</keyword>
<keyword evidence="1" id="KW-0732">Signal</keyword>
<evidence type="ECO:0000313" key="3">
    <source>
        <dbReference type="EMBL" id="SKC79128.1"/>
    </source>
</evidence>
<dbReference type="InterPro" id="IPR005151">
    <property type="entry name" value="Tail-specific_protease"/>
</dbReference>
<dbReference type="GO" id="GO:0006508">
    <property type="term" value="P:proteolysis"/>
    <property type="evidence" value="ECO:0007669"/>
    <property type="project" value="UniProtKB-KW"/>
</dbReference>
<dbReference type="PROSITE" id="PS51257">
    <property type="entry name" value="PROKAR_LIPOPROTEIN"/>
    <property type="match status" value="1"/>
</dbReference>
<dbReference type="InterPro" id="IPR029045">
    <property type="entry name" value="ClpP/crotonase-like_dom_sf"/>
</dbReference>
<name>A0A1T5LU78_9FIRM</name>
<dbReference type="Gene3D" id="3.90.226.10">
    <property type="entry name" value="2-enoyl-CoA Hydratase, Chain A, domain 1"/>
    <property type="match status" value="1"/>
</dbReference>
<dbReference type="PANTHER" id="PTHR32060">
    <property type="entry name" value="TAIL-SPECIFIC PROTEASE"/>
    <property type="match status" value="1"/>
</dbReference>
<evidence type="ECO:0000259" key="2">
    <source>
        <dbReference type="Pfam" id="PF03572"/>
    </source>
</evidence>
<sequence>MKKVITLIILTLTSFFLMSCNASGAENSIKEEITTSVNSEKANIYKEDYLEAVKLIADNYIYLERKLDKSRKDFLNESIEYANSLDWSGGEKQFIFEIRKLLSKLPDGHVIWSLDKELYPRDGGMFLGLIMTVGKDNKVYVGKIYDEYIDSISEGYEIVKIDGKEAIEEIKSFSDIIPSSTSYGSMELAARNFSIEYPNMPIRDELKDVKIEYKDEKGNIKETILKWKECHATTNFEKYEENNLVLLTNGIKPSLEEIPKDVQYKNPDLLYYFRTINSKKAAILHPRDFNNWNQNDLDLTFKEILNNEPDILILDLKDTAGGAFDQVLFLSHIIGINKEFKFFYDYIDSETKMRTSGIGDFNFISDKIDFENVWNGNVILRINSICASGSDFFPRWFQINKRGKIIGMPTTGAGGGTDVFTLKNTKTQIYIPLRERIILGDDKPLEGNSIMPDDFEDGSLMEILEKTIK</sequence>
<accession>A0A1T5LU78</accession>
<feature type="chain" id="PRO_5013046846" evidence="1">
    <location>
        <begin position="25"/>
        <end position="469"/>
    </location>
</feature>
<evidence type="ECO:0000256" key="1">
    <source>
        <dbReference type="SAM" id="SignalP"/>
    </source>
</evidence>
<proteinExistence type="predicted"/>
<dbReference type="PANTHER" id="PTHR32060:SF30">
    <property type="entry name" value="CARBOXY-TERMINAL PROCESSING PROTEASE CTPA"/>
    <property type="match status" value="1"/>
</dbReference>
<dbReference type="OrthoDB" id="1653205at2"/>
<dbReference type="Pfam" id="PF03572">
    <property type="entry name" value="Peptidase_S41"/>
    <property type="match status" value="1"/>
</dbReference>
<dbReference type="GO" id="GO:0008236">
    <property type="term" value="F:serine-type peptidase activity"/>
    <property type="evidence" value="ECO:0007669"/>
    <property type="project" value="InterPro"/>
</dbReference>
<dbReference type="SUPFAM" id="SSF52096">
    <property type="entry name" value="ClpP/crotonase"/>
    <property type="match status" value="1"/>
</dbReference>
<gene>
    <name evidence="3" type="ORF">SAMN02194393_03258</name>
</gene>
<keyword evidence="4" id="KW-1185">Reference proteome</keyword>
<reference evidence="4" key="1">
    <citation type="submission" date="2017-02" db="EMBL/GenBank/DDBJ databases">
        <authorList>
            <person name="Varghese N."/>
            <person name="Submissions S."/>
        </authorList>
    </citation>
    <scope>NUCLEOTIDE SEQUENCE [LARGE SCALE GENOMIC DNA]</scope>
    <source>
        <strain evidence="4">M1</strain>
    </source>
</reference>
<feature type="domain" description="Tail specific protease" evidence="2">
    <location>
        <begin position="282"/>
        <end position="453"/>
    </location>
</feature>